<feature type="domain" description="Type II restriction enzyme NaeI" evidence="4">
    <location>
        <begin position="347"/>
        <end position="497"/>
    </location>
</feature>
<reference evidence="7" key="1">
    <citation type="journal article" date="2019" name="Int. J. Syst. Evol. Microbiol.">
        <title>The Global Catalogue of Microorganisms (GCM) 10K type strain sequencing project: providing services to taxonomists for standard genome sequencing and annotation.</title>
        <authorList>
            <consortium name="The Broad Institute Genomics Platform"/>
            <consortium name="The Broad Institute Genome Sequencing Center for Infectious Disease"/>
            <person name="Wu L."/>
            <person name="Ma J."/>
        </authorList>
    </citation>
    <scope>NUCLEOTIDE SEQUENCE [LARGE SCALE GENOMIC DNA]</scope>
    <source>
        <strain evidence="7">CGMCC 4.1437</strain>
    </source>
</reference>
<accession>A0ABW0X6N5</accession>
<proteinExistence type="predicted"/>
<evidence type="ECO:0000259" key="4">
    <source>
        <dbReference type="Pfam" id="PF09126"/>
    </source>
</evidence>
<dbReference type="InterPro" id="IPR015210">
    <property type="entry name" value="NaeI"/>
</dbReference>
<feature type="domain" description="PIN like" evidence="5">
    <location>
        <begin position="38"/>
        <end position="280"/>
    </location>
</feature>
<dbReference type="Pfam" id="PF09126">
    <property type="entry name" value="NaeI"/>
    <property type="match status" value="1"/>
</dbReference>
<comment type="caution">
    <text evidence="6">The sequence shown here is derived from an EMBL/GenBank/DDBJ whole genome shotgun (WGS) entry which is preliminary data.</text>
</comment>
<dbReference type="RefSeq" id="WP_380227849.1">
    <property type="nucleotide sequence ID" value="NZ_JBHSOF010000036.1"/>
</dbReference>
<keyword evidence="3" id="KW-0378">Hydrolase</keyword>
<organism evidence="6 7">
    <name type="scientific">Kitasatospora misakiensis</name>
    <dbReference type="NCBI Taxonomy" id="67330"/>
    <lineage>
        <taxon>Bacteria</taxon>
        <taxon>Bacillati</taxon>
        <taxon>Actinomycetota</taxon>
        <taxon>Actinomycetes</taxon>
        <taxon>Kitasatosporales</taxon>
        <taxon>Streptomycetaceae</taxon>
        <taxon>Kitasatospora</taxon>
    </lineage>
</organism>
<dbReference type="InterPro" id="IPR037057">
    <property type="entry name" value="DNA_rep_MutH/T2_RE_sf"/>
</dbReference>
<sequence>MPDANFQKSPLSQRYSSWIHGGANHEEGERAKFFESGIVVLDTNILLSLYEYTSPSRAEIISALRIISARLWLPYQVGLEFVNGRRRVLIRQSEELSQARALTEKKFNEALKIIKSHSAHIESLVGRYSRSIEEPSEINSLIDEFSQTGKVWKSKILGVISDIRSSQDMSATGISDTDPVLEQVADLYGPRIADKPHPEVVQKRTRSAIDYRFPNHIPPGFLDDGKDTEIERAGDFLIWEEVIEYAKASRVDRVLFVSNDTKEDWYEPAGPGQETRPWPALFEEMKDRAGCDLRIETAAEFFDGVEQFLNATIATATLEEIDHVADEANTEFFFDLDGVDDTELLEVLSNIKERDPTGELMRSCIGDAITIAFDFPKNSAQSIADRSGSAIIAATLIGRNISNRFSFEAADYGDFLVGEILVDLKFTTRRNPAIRVSNAPSGSICFFVWCSPHLSTYSAGLFRVPEELISQVHRVIRQVYPERMREVHWIARNASLTS</sequence>
<dbReference type="InterPro" id="IPR041578">
    <property type="entry name" value="PIN_8"/>
</dbReference>
<name>A0ABW0X6N5_9ACTN</name>
<evidence type="ECO:0000259" key="5">
    <source>
        <dbReference type="Pfam" id="PF18476"/>
    </source>
</evidence>
<gene>
    <name evidence="6" type="ORF">ACFP3U_24795</name>
</gene>
<keyword evidence="2 6" id="KW-0255">Endonuclease</keyword>
<protein>
    <submittedName>
        <fullName evidence="6">NaeI family type II restriction endonuclease</fullName>
    </submittedName>
</protein>
<evidence type="ECO:0000256" key="3">
    <source>
        <dbReference type="ARBA" id="ARBA00022801"/>
    </source>
</evidence>
<evidence type="ECO:0000256" key="2">
    <source>
        <dbReference type="ARBA" id="ARBA00022759"/>
    </source>
</evidence>
<dbReference type="Gene3D" id="3.40.600.10">
    <property type="entry name" value="DNA mismatch repair MutH/Restriction endonuclease, type II"/>
    <property type="match status" value="1"/>
</dbReference>
<dbReference type="InterPro" id="IPR011335">
    <property type="entry name" value="Restrct_endonuc-II-like"/>
</dbReference>
<dbReference type="Pfam" id="PF18476">
    <property type="entry name" value="PIN_8"/>
    <property type="match status" value="1"/>
</dbReference>
<dbReference type="Proteomes" id="UP001595975">
    <property type="component" value="Unassembled WGS sequence"/>
</dbReference>
<keyword evidence="7" id="KW-1185">Reference proteome</keyword>
<dbReference type="GO" id="GO:0004519">
    <property type="term" value="F:endonuclease activity"/>
    <property type="evidence" value="ECO:0007669"/>
    <property type="project" value="UniProtKB-KW"/>
</dbReference>
<evidence type="ECO:0000313" key="7">
    <source>
        <dbReference type="Proteomes" id="UP001595975"/>
    </source>
</evidence>
<evidence type="ECO:0000313" key="6">
    <source>
        <dbReference type="EMBL" id="MFC5666180.1"/>
    </source>
</evidence>
<dbReference type="EMBL" id="JBHSOF010000036">
    <property type="protein sequence ID" value="MFC5666180.1"/>
    <property type="molecule type" value="Genomic_DNA"/>
</dbReference>
<dbReference type="SUPFAM" id="SSF52980">
    <property type="entry name" value="Restriction endonuclease-like"/>
    <property type="match status" value="1"/>
</dbReference>
<evidence type="ECO:0000256" key="1">
    <source>
        <dbReference type="ARBA" id="ARBA00022722"/>
    </source>
</evidence>
<keyword evidence="1" id="KW-0540">Nuclease</keyword>